<dbReference type="GO" id="GO:0002250">
    <property type="term" value="P:adaptive immune response"/>
    <property type="evidence" value="ECO:0007669"/>
    <property type="project" value="InterPro"/>
</dbReference>
<dbReference type="CTD" id="100001623"/>
<dbReference type="InterPro" id="IPR039090">
    <property type="entry name" value="CD7"/>
</dbReference>
<dbReference type="InterPro" id="IPR003599">
    <property type="entry name" value="Ig_sub"/>
</dbReference>
<keyword evidence="4" id="KW-1185">Reference proteome</keyword>
<keyword evidence="2" id="KW-0472">Membrane</keyword>
<feature type="domain" description="Ig-like" evidence="3">
    <location>
        <begin position="77"/>
        <end position="170"/>
    </location>
</feature>
<evidence type="ECO:0000256" key="2">
    <source>
        <dbReference type="SAM" id="Phobius"/>
    </source>
</evidence>
<reference evidence="5" key="1">
    <citation type="submission" date="2025-08" db="UniProtKB">
        <authorList>
            <consortium name="RefSeq"/>
        </authorList>
    </citation>
    <scope>IDENTIFICATION</scope>
    <source>
        <tissue evidence="5">Muscle</tissue>
    </source>
</reference>
<dbReference type="RefSeq" id="XP_010772422.1">
    <property type="nucleotide sequence ID" value="XM_010774120.1"/>
</dbReference>
<keyword evidence="2" id="KW-0812">Transmembrane</keyword>
<keyword evidence="2" id="KW-1133">Transmembrane helix</keyword>
<dbReference type="SUPFAM" id="SSF48726">
    <property type="entry name" value="Immunoglobulin"/>
    <property type="match status" value="2"/>
</dbReference>
<feature type="transmembrane region" description="Helical" evidence="2">
    <location>
        <begin position="48"/>
        <end position="66"/>
    </location>
</feature>
<feature type="transmembrane region" description="Helical" evidence="2">
    <location>
        <begin position="16"/>
        <end position="36"/>
    </location>
</feature>
<dbReference type="SMART" id="SM00409">
    <property type="entry name" value="IG"/>
    <property type="match status" value="2"/>
</dbReference>
<dbReference type="Gene3D" id="2.60.40.10">
    <property type="entry name" value="Immunoglobulins"/>
    <property type="match status" value="2"/>
</dbReference>
<dbReference type="Proteomes" id="UP000504611">
    <property type="component" value="Unplaced"/>
</dbReference>
<proteinExistence type="predicted"/>
<dbReference type="GO" id="GO:0038023">
    <property type="term" value="F:signaling receptor activity"/>
    <property type="evidence" value="ECO:0007669"/>
    <property type="project" value="InterPro"/>
</dbReference>
<dbReference type="SMART" id="SM00406">
    <property type="entry name" value="IGv"/>
    <property type="match status" value="2"/>
</dbReference>
<evidence type="ECO:0000313" key="4">
    <source>
        <dbReference type="Proteomes" id="UP000504611"/>
    </source>
</evidence>
<evidence type="ECO:0000313" key="5">
    <source>
        <dbReference type="RefSeq" id="XP_010772422.1"/>
    </source>
</evidence>
<dbReference type="InterPro" id="IPR013106">
    <property type="entry name" value="Ig_V-set"/>
</dbReference>
<dbReference type="InterPro" id="IPR013783">
    <property type="entry name" value="Ig-like_fold"/>
</dbReference>
<evidence type="ECO:0000259" key="3">
    <source>
        <dbReference type="PROSITE" id="PS50835"/>
    </source>
</evidence>
<dbReference type="Pfam" id="PF07686">
    <property type="entry name" value="V-set"/>
    <property type="match status" value="1"/>
</dbReference>
<gene>
    <name evidence="5" type="primary">cd7al</name>
</gene>
<dbReference type="PANTHER" id="PTHR15343:SF0">
    <property type="entry name" value="T-CELL ANTIGEN CD7"/>
    <property type="match status" value="1"/>
</dbReference>
<feature type="transmembrane region" description="Helical" evidence="2">
    <location>
        <begin position="321"/>
        <end position="345"/>
    </location>
</feature>
<accession>A0A6I9N7C2</accession>
<feature type="region of interest" description="Disordered" evidence="1">
    <location>
        <begin position="397"/>
        <end position="417"/>
    </location>
</feature>
<dbReference type="InterPro" id="IPR036179">
    <property type="entry name" value="Ig-like_dom_sf"/>
</dbReference>
<dbReference type="PANTHER" id="PTHR15343">
    <property type="entry name" value="CD7"/>
    <property type="match status" value="1"/>
</dbReference>
<name>A0A6I9N7C2_9TELE</name>
<dbReference type="OrthoDB" id="8952209at2759"/>
<dbReference type="KEGG" id="ncc:104947984"/>
<sequence length="417" mass="46258">MEFLLVSFTVNHTFNIQFLSVACVLSCFTSLTYLRILFSLLTVIKMKGIQYLAFLWTLFITQTGFVCSDMEFLERSEGGSVVLPCELEQRNTSPYGIYLKRSWLNQIEVLFQFTKTDFTVEDSYDKKRISVSGDPSTHSLNVTISQLSASDTDRYYCEFVVDNPSSEDITIRGKTEFFLLVKADAPGSVDIGLVETCSGGSAVLPCLPPHGEAMVVEGVSLKRQRGRGPVEVLYNSKHQHGSSPPSFSSLFPVERVHLSSAPGPRGLTYNLTLQHLQPDDSALYSCQLLLQGGPHTSTLLGRQVVFVSVQGGQCGCSRYSILLYALSSAVVVLLLLLLLGFVVIYKGKARRSVRSHPQAPIYEEMTGSRKLATRNQAPRNLEEMEPSEYTNCTVKKSCPQNHYESPRGALCPRSESE</sequence>
<dbReference type="GO" id="GO:0016020">
    <property type="term" value="C:membrane"/>
    <property type="evidence" value="ECO:0007669"/>
    <property type="project" value="InterPro"/>
</dbReference>
<dbReference type="InterPro" id="IPR007110">
    <property type="entry name" value="Ig-like_dom"/>
</dbReference>
<evidence type="ECO:0000256" key="1">
    <source>
        <dbReference type="SAM" id="MobiDB-lite"/>
    </source>
</evidence>
<protein>
    <submittedName>
        <fullName evidence="5">Cd7 antigen-like isoform X1</fullName>
    </submittedName>
</protein>
<dbReference type="AlphaFoldDB" id="A0A6I9N7C2"/>
<dbReference type="PROSITE" id="PS50835">
    <property type="entry name" value="IG_LIKE"/>
    <property type="match status" value="1"/>
</dbReference>
<organism evidence="4 5">
    <name type="scientific">Notothenia coriiceps</name>
    <name type="common">black rockcod</name>
    <dbReference type="NCBI Taxonomy" id="8208"/>
    <lineage>
        <taxon>Eukaryota</taxon>
        <taxon>Metazoa</taxon>
        <taxon>Chordata</taxon>
        <taxon>Craniata</taxon>
        <taxon>Vertebrata</taxon>
        <taxon>Euteleostomi</taxon>
        <taxon>Actinopterygii</taxon>
        <taxon>Neopterygii</taxon>
        <taxon>Teleostei</taxon>
        <taxon>Neoteleostei</taxon>
        <taxon>Acanthomorphata</taxon>
        <taxon>Eupercaria</taxon>
        <taxon>Perciformes</taxon>
        <taxon>Notothenioidei</taxon>
        <taxon>Nototheniidae</taxon>
        <taxon>Notothenia</taxon>
    </lineage>
</organism>